<dbReference type="OrthoDB" id="2373610at2"/>
<evidence type="ECO:0000313" key="3">
    <source>
        <dbReference type="Proteomes" id="UP000265692"/>
    </source>
</evidence>
<dbReference type="Pfam" id="PF01636">
    <property type="entry name" value="APH"/>
    <property type="match status" value="1"/>
</dbReference>
<proteinExistence type="predicted"/>
<dbReference type="InterPro" id="IPR011009">
    <property type="entry name" value="Kinase-like_dom_sf"/>
</dbReference>
<dbReference type="EMBL" id="QWEI01000002">
    <property type="protein sequence ID" value="RHW38666.1"/>
    <property type="molecule type" value="Genomic_DNA"/>
</dbReference>
<dbReference type="RefSeq" id="WP_118875698.1">
    <property type="nucleotide sequence ID" value="NZ_QWEI01000002.1"/>
</dbReference>
<sequence>MQIKSNIWKKETSKGTLFIKKYDHLNVAEKVKTIHSQLESIKFPYILPLVKSKDEDLIIQYWQHGSFSADFSNDSHRKQSFKILQALHETSDKIDWKNEVILPKQRLYQKWNARLERFIINEKELLPYLQHAYYDITLYASRVLKQMRKQKQMVNGKLTLLHGDVVHHNFLICKDKKMKLIDFDLAVVGDSAEEMILWMHRVLPTIDYNLKKLLNENPYLYTLCLPKINFLQYPNELLREWLYVLQLGKYEREAFLDYLMPFTEKALRHWPDLIMETEKLAASTPRSNFKIE</sequence>
<gene>
    <name evidence="2" type="ORF">D1B33_07260</name>
</gene>
<dbReference type="Gene3D" id="3.90.1200.10">
    <property type="match status" value="1"/>
</dbReference>
<dbReference type="SUPFAM" id="SSF56112">
    <property type="entry name" value="Protein kinase-like (PK-like)"/>
    <property type="match status" value="1"/>
</dbReference>
<dbReference type="Proteomes" id="UP000265692">
    <property type="component" value="Unassembled WGS sequence"/>
</dbReference>
<dbReference type="InterPro" id="IPR002575">
    <property type="entry name" value="Aminoglycoside_PTrfase"/>
</dbReference>
<accession>A0A396SF58</accession>
<name>A0A396SF58_9BACL</name>
<evidence type="ECO:0000259" key="1">
    <source>
        <dbReference type="Pfam" id="PF01636"/>
    </source>
</evidence>
<keyword evidence="3" id="KW-1185">Reference proteome</keyword>
<dbReference type="AlphaFoldDB" id="A0A396SF58"/>
<protein>
    <recommendedName>
        <fullName evidence="1">Aminoglycoside phosphotransferase domain-containing protein</fullName>
    </recommendedName>
</protein>
<organism evidence="2 3">
    <name type="scientific">Ureibacillus yapensis</name>
    <dbReference type="NCBI Taxonomy" id="2304605"/>
    <lineage>
        <taxon>Bacteria</taxon>
        <taxon>Bacillati</taxon>
        <taxon>Bacillota</taxon>
        <taxon>Bacilli</taxon>
        <taxon>Bacillales</taxon>
        <taxon>Caryophanaceae</taxon>
        <taxon>Ureibacillus</taxon>
    </lineage>
</organism>
<reference evidence="2 3" key="1">
    <citation type="submission" date="2018-08" db="EMBL/GenBank/DDBJ databases">
        <title>Lysinibacillus sp. YLB-03 draft genome sequence.</title>
        <authorList>
            <person name="Yu L."/>
        </authorList>
    </citation>
    <scope>NUCLEOTIDE SEQUENCE [LARGE SCALE GENOMIC DNA]</scope>
    <source>
        <strain evidence="2 3">YLB-03</strain>
    </source>
</reference>
<comment type="caution">
    <text evidence="2">The sequence shown here is derived from an EMBL/GenBank/DDBJ whole genome shotgun (WGS) entry which is preliminary data.</text>
</comment>
<feature type="domain" description="Aminoglycoside phosphotransferase" evidence="1">
    <location>
        <begin position="107"/>
        <end position="194"/>
    </location>
</feature>
<evidence type="ECO:0000313" key="2">
    <source>
        <dbReference type="EMBL" id="RHW38666.1"/>
    </source>
</evidence>